<feature type="non-terminal residue" evidence="2">
    <location>
        <position position="1"/>
    </location>
</feature>
<organism evidence="2 4">
    <name type="scientific">Trichuris suis</name>
    <name type="common">pig whipworm</name>
    <dbReference type="NCBI Taxonomy" id="68888"/>
    <lineage>
        <taxon>Eukaryota</taxon>
        <taxon>Metazoa</taxon>
        <taxon>Ecdysozoa</taxon>
        <taxon>Nematoda</taxon>
        <taxon>Enoplea</taxon>
        <taxon>Dorylaimia</taxon>
        <taxon>Trichinellida</taxon>
        <taxon>Trichuridae</taxon>
        <taxon>Trichuris</taxon>
    </lineage>
</organism>
<feature type="region of interest" description="Disordered" evidence="1">
    <location>
        <begin position="1"/>
        <end position="78"/>
    </location>
</feature>
<dbReference type="EMBL" id="KL363182">
    <property type="protein sequence ID" value="KFD58956.1"/>
    <property type="molecule type" value="Genomic_DNA"/>
</dbReference>
<gene>
    <name evidence="2" type="ORF">M513_00119</name>
    <name evidence="3" type="ORF">M514_00119</name>
</gene>
<dbReference type="GO" id="GO:0006383">
    <property type="term" value="P:transcription by RNA polymerase III"/>
    <property type="evidence" value="ECO:0007669"/>
    <property type="project" value="InterPro"/>
</dbReference>
<evidence type="ECO:0000313" key="4">
    <source>
        <dbReference type="Proteomes" id="UP000030764"/>
    </source>
</evidence>
<feature type="compositionally biased region" description="Polar residues" evidence="1">
    <location>
        <begin position="9"/>
        <end position="29"/>
    </location>
</feature>
<protein>
    <submittedName>
        <fullName evidence="2">Uncharacterized protein</fullName>
    </submittedName>
</protein>
<proteinExistence type="predicted"/>
<feature type="compositionally biased region" description="Gly residues" evidence="1">
    <location>
        <begin position="255"/>
        <end position="267"/>
    </location>
</feature>
<feature type="compositionally biased region" description="Gly residues" evidence="1">
    <location>
        <begin position="232"/>
        <end position="247"/>
    </location>
</feature>
<dbReference type="InterPro" id="IPR007811">
    <property type="entry name" value="RPC4"/>
</dbReference>
<evidence type="ECO:0000256" key="1">
    <source>
        <dbReference type="SAM" id="MobiDB-lite"/>
    </source>
</evidence>
<feature type="compositionally biased region" description="Gly residues" evidence="1">
    <location>
        <begin position="275"/>
        <end position="285"/>
    </location>
</feature>
<feature type="region of interest" description="Disordered" evidence="1">
    <location>
        <begin position="231"/>
        <end position="298"/>
    </location>
</feature>
<dbReference type="GO" id="GO:0003677">
    <property type="term" value="F:DNA binding"/>
    <property type="evidence" value="ECO:0007669"/>
    <property type="project" value="InterPro"/>
</dbReference>
<dbReference type="GO" id="GO:0005666">
    <property type="term" value="C:RNA polymerase III complex"/>
    <property type="evidence" value="ECO:0007669"/>
    <property type="project" value="InterPro"/>
</dbReference>
<feature type="compositionally biased region" description="Basic residues" evidence="1">
    <location>
        <begin position="62"/>
        <end position="75"/>
    </location>
</feature>
<evidence type="ECO:0000313" key="3">
    <source>
        <dbReference type="EMBL" id="KFD72983.1"/>
    </source>
</evidence>
<evidence type="ECO:0000313" key="2">
    <source>
        <dbReference type="EMBL" id="KFD58956.1"/>
    </source>
</evidence>
<reference evidence="2 4" key="1">
    <citation type="journal article" date="2014" name="Nat. Genet.">
        <title>Genome and transcriptome of the porcine whipworm Trichuris suis.</title>
        <authorList>
            <person name="Jex A.R."/>
            <person name="Nejsum P."/>
            <person name="Schwarz E.M."/>
            <person name="Hu L."/>
            <person name="Young N.D."/>
            <person name="Hall R.S."/>
            <person name="Korhonen P.K."/>
            <person name="Liao S."/>
            <person name="Thamsborg S."/>
            <person name="Xia J."/>
            <person name="Xu P."/>
            <person name="Wang S."/>
            <person name="Scheerlinck J.P."/>
            <person name="Hofmann A."/>
            <person name="Sternberg P.W."/>
            <person name="Wang J."/>
            <person name="Gasser R.B."/>
        </authorList>
    </citation>
    <scope>NUCLEOTIDE SEQUENCE [LARGE SCALE GENOMIC DNA]</scope>
    <source>
        <strain evidence="3">DCEP-RM93F</strain>
        <strain evidence="2">DCEP-RM93M</strain>
    </source>
</reference>
<dbReference type="Proteomes" id="UP000030758">
    <property type="component" value="Unassembled WGS sequence"/>
</dbReference>
<dbReference type="AlphaFoldDB" id="A0A085MP10"/>
<keyword evidence="4" id="KW-1185">Reference proteome</keyword>
<name>A0A085MP10_9BILA</name>
<dbReference type="Proteomes" id="UP000030764">
    <property type="component" value="Unassembled WGS sequence"/>
</dbReference>
<accession>A0A085MP10</accession>
<dbReference type="Pfam" id="PF05132">
    <property type="entry name" value="RNA_pol_Rpc4"/>
    <property type="match status" value="1"/>
</dbReference>
<dbReference type="EMBL" id="KL367475">
    <property type="protein sequence ID" value="KFD72983.1"/>
    <property type="molecule type" value="Genomic_DNA"/>
</dbReference>
<sequence>GGIGRARLTTGQSGLTRSPVASSTGQTRSARFRPNLSMAGKRIEASDELASSSSRGSGQPHRGIRGRGRTQRRGRRGETVIVAAEGIFSEGLAARSPSGQSSSDLGKLRVKERCIRADPTETDEQALDYVMDDSKDVSDDEDVIPPEFVFLDNASAASSAKFEGISELLLKNAEDQLEDRLFLMRFPRALPYLLGWLKPFPEELRVSEEMDIRNADHPFVYLDIRCSDDEGGGAGGRRGGTGGGRGRAGGKDGDAGTGGGGGGGAAGDGADDTAGDGGNGAAGDGAGHDSDGSSDSDGECVRGYLNVHRSGKLSLDVETISKDLIRLNVESTPCTFPQKVYRVVVDESAEDEGVLSYLGETVEKLNCVPDGSSVKKVDYLKEM</sequence>